<reference evidence="4 5" key="1">
    <citation type="submission" date="2017-09" db="EMBL/GenBank/DDBJ databases">
        <title>Large-scale bioinformatics analysis of Bacillus genomes uncovers conserved roles of natural products in bacterial physiology.</title>
        <authorList>
            <consortium name="Agbiome Team Llc"/>
            <person name="Bleich R.M."/>
            <person name="Grubbs K.J."/>
            <person name="Santa Maria K.C."/>
            <person name="Allen S.E."/>
            <person name="Farag S."/>
            <person name="Shank E.A."/>
            <person name="Bowers A."/>
        </authorList>
    </citation>
    <scope>NUCLEOTIDE SEQUENCE [LARGE SCALE GENOMIC DNA]</scope>
    <source>
        <strain evidence="4 5">AFS004017</strain>
    </source>
</reference>
<dbReference type="RefSeq" id="WP_098096973.1">
    <property type="nucleotide sequence ID" value="NZ_NUDI01000074.1"/>
</dbReference>
<gene>
    <name evidence="4" type="ORF">CN684_31720</name>
</gene>
<keyword evidence="2" id="KW-0472">Membrane</keyword>
<organism evidence="4 5">
    <name type="scientific">Bacillus wiedmannii</name>
    <dbReference type="NCBI Taxonomy" id="1890302"/>
    <lineage>
        <taxon>Bacteria</taxon>
        <taxon>Bacillati</taxon>
        <taxon>Bacillota</taxon>
        <taxon>Bacilli</taxon>
        <taxon>Bacillales</taxon>
        <taxon>Bacillaceae</taxon>
        <taxon>Bacillus</taxon>
        <taxon>Bacillus cereus group</taxon>
    </lineage>
</organism>
<dbReference type="Proteomes" id="UP000220045">
    <property type="component" value="Unassembled WGS sequence"/>
</dbReference>
<name>A0A2A7VQB6_9BACI</name>
<dbReference type="AlphaFoldDB" id="A0A2A7VQB6"/>
<dbReference type="InterPro" id="IPR012338">
    <property type="entry name" value="Beta-lactam/transpept-like"/>
</dbReference>
<dbReference type="EMBL" id="NUEL01000103">
    <property type="protein sequence ID" value="PEI98480.1"/>
    <property type="molecule type" value="Genomic_DNA"/>
</dbReference>
<accession>A0A2A7VQB6</accession>
<keyword evidence="4" id="KW-0378">Hydrolase</keyword>
<dbReference type="InterPro" id="IPR050491">
    <property type="entry name" value="AmpC-like"/>
</dbReference>
<dbReference type="PANTHER" id="PTHR46825:SF11">
    <property type="entry name" value="PENICILLIN-BINDING PROTEIN 4"/>
    <property type="match status" value="1"/>
</dbReference>
<dbReference type="Gene3D" id="3.40.710.10">
    <property type="entry name" value="DD-peptidase/beta-lactamase superfamily"/>
    <property type="match status" value="1"/>
</dbReference>
<evidence type="ECO:0000256" key="1">
    <source>
        <dbReference type="ARBA" id="ARBA00004370"/>
    </source>
</evidence>
<dbReference type="Pfam" id="PF00144">
    <property type="entry name" value="Beta-lactamase"/>
    <property type="match status" value="1"/>
</dbReference>
<dbReference type="GO" id="GO:0016787">
    <property type="term" value="F:hydrolase activity"/>
    <property type="evidence" value="ECO:0007669"/>
    <property type="project" value="UniProtKB-KW"/>
</dbReference>
<dbReference type="InterPro" id="IPR001466">
    <property type="entry name" value="Beta-lactam-related"/>
</dbReference>
<dbReference type="SUPFAM" id="SSF56601">
    <property type="entry name" value="beta-lactamase/transpeptidase-like"/>
    <property type="match status" value="1"/>
</dbReference>
<dbReference type="GO" id="GO:0016020">
    <property type="term" value="C:membrane"/>
    <property type="evidence" value="ECO:0007669"/>
    <property type="project" value="UniProtKB-SubCell"/>
</dbReference>
<feature type="domain" description="Beta-lactamase-related" evidence="3">
    <location>
        <begin position="56"/>
        <end position="372"/>
    </location>
</feature>
<comment type="subcellular location">
    <subcellularLocation>
        <location evidence="1">Membrane</location>
    </subcellularLocation>
</comment>
<protein>
    <submittedName>
        <fullName evidence="4">Serine hydrolase</fullName>
    </submittedName>
</protein>
<evidence type="ECO:0000313" key="4">
    <source>
        <dbReference type="EMBL" id="PEI98480.1"/>
    </source>
</evidence>
<proteinExistence type="predicted"/>
<sequence>MKNKLTGVLAATLALTMILPTGAKAFSDSKTTVVSNAEVASQELKKFAAEKAALLTKSHGTTSVQYALIDNGKLTLSGQAGKNDMEGEQPLTKDTLYGIGSVSKMYATAAVMKLVDEGKVDLDAPVVNYVPDFKMKDGRYKRITPRMLLNHSSGLQGSTLSNAFLFNDNDTYSHDFLLQQLSNQSLKADPGAFSVYCNDGFTLAEILVERVSGMSFTEFLHQRFTEPLKMNHTKTPQDKWRDEKRAGLYFPAYQGQLPIESVNVIGTGGVSSTAEDMVRFSQLFMGQGKGILSDKVVKAMEQEEYKKGMWPGDGDNIFNYGLGWDSVKLYPFSEYGIKGLAKGGDTALQHAILVVLPEQKMAAAVLSSGGRSSTNQLLASELLLAVLKEKGTIKNIKPNKSFGKPVKVKMPQDVAKKAGFYGNSETHFKIEITKNGELFLPSNREEKYVYTADGSFINEKSTSKLNFVTEKNGRTYLRESTYKSAPDLGQGAMTHYLAEKLEDNVLSKKTAAAWAKREGVKFYLVNEKFSSIEYLVQPKLITTQITRKEGLAGYWEGRKITGPNTATHQLQIPVMNGRDTTETHFYTEGGSEYMEMAGLLYVSGTNVKPLDAGQSSKVTLQANGHAKWFTIPQAAAGKMMTVTLPSKGAFAVYDENGVCVNFTIVSGNNKVKLPKNGTVVIAGAPNSEFVITLN</sequence>
<dbReference type="PANTHER" id="PTHR46825">
    <property type="entry name" value="D-ALANYL-D-ALANINE-CARBOXYPEPTIDASE/ENDOPEPTIDASE AMPH"/>
    <property type="match status" value="1"/>
</dbReference>
<comment type="caution">
    <text evidence="4">The sequence shown here is derived from an EMBL/GenBank/DDBJ whole genome shotgun (WGS) entry which is preliminary data.</text>
</comment>
<evidence type="ECO:0000256" key="2">
    <source>
        <dbReference type="ARBA" id="ARBA00023136"/>
    </source>
</evidence>
<evidence type="ECO:0000259" key="3">
    <source>
        <dbReference type="Pfam" id="PF00144"/>
    </source>
</evidence>
<evidence type="ECO:0000313" key="5">
    <source>
        <dbReference type="Proteomes" id="UP000220045"/>
    </source>
</evidence>